<feature type="domain" description="ATP-grasp" evidence="2">
    <location>
        <begin position="127"/>
        <end position="300"/>
    </location>
</feature>
<dbReference type="PROSITE" id="PS50975">
    <property type="entry name" value="ATP_GRASP"/>
    <property type="match status" value="1"/>
</dbReference>
<dbReference type="PANTHER" id="PTHR21621:SF0">
    <property type="entry name" value="BETA-CITRYLGLUTAMATE SYNTHASE B-RELATED"/>
    <property type="match status" value="1"/>
</dbReference>
<dbReference type="GO" id="GO:0005737">
    <property type="term" value="C:cytoplasm"/>
    <property type="evidence" value="ECO:0007669"/>
    <property type="project" value="TreeGrafter"/>
</dbReference>
<dbReference type="InterPro" id="IPR013651">
    <property type="entry name" value="ATP-grasp_RimK-type"/>
</dbReference>
<evidence type="ECO:0000313" key="3">
    <source>
        <dbReference type="EMBL" id="HGF99211.1"/>
    </source>
</evidence>
<accession>A0A7C3VE97</accession>
<dbReference type="SUPFAM" id="SSF56059">
    <property type="entry name" value="Glutathione synthetase ATP-binding domain-like"/>
    <property type="match status" value="1"/>
</dbReference>
<reference evidence="3" key="1">
    <citation type="journal article" date="2020" name="mSystems">
        <title>Genome- and Community-Level Interaction Insights into Carbon Utilization and Element Cycling Functions of Hydrothermarchaeota in Hydrothermal Sediment.</title>
        <authorList>
            <person name="Zhou Z."/>
            <person name="Liu Y."/>
            <person name="Xu W."/>
            <person name="Pan J."/>
            <person name="Luo Z.H."/>
            <person name="Li M."/>
        </authorList>
    </citation>
    <scope>NUCLEOTIDE SEQUENCE [LARGE SCALE GENOMIC DNA]</scope>
    <source>
        <strain evidence="3">SpSt-374</strain>
    </source>
</reference>
<keyword evidence="1" id="KW-0067">ATP-binding</keyword>
<dbReference type="Gene3D" id="3.30.470.20">
    <property type="entry name" value="ATP-grasp fold, B domain"/>
    <property type="match status" value="1"/>
</dbReference>
<gene>
    <name evidence="3" type="ORF">ENR15_00665</name>
</gene>
<keyword evidence="1" id="KW-0547">Nucleotide-binding</keyword>
<comment type="caution">
    <text evidence="3">The sequence shown here is derived from an EMBL/GenBank/DDBJ whole genome shotgun (WGS) entry which is preliminary data.</text>
</comment>
<dbReference type="GO" id="GO:0009432">
    <property type="term" value="P:SOS response"/>
    <property type="evidence" value="ECO:0007669"/>
    <property type="project" value="TreeGrafter"/>
</dbReference>
<protein>
    <recommendedName>
        <fullName evidence="2">ATP-grasp domain-containing protein</fullName>
    </recommendedName>
</protein>
<evidence type="ECO:0000259" key="2">
    <source>
        <dbReference type="PROSITE" id="PS50975"/>
    </source>
</evidence>
<organism evidence="3">
    <name type="scientific">Planktothricoides sp. SpSt-374</name>
    <dbReference type="NCBI Taxonomy" id="2282167"/>
    <lineage>
        <taxon>Bacteria</taxon>
        <taxon>Bacillati</taxon>
        <taxon>Cyanobacteriota</taxon>
        <taxon>Cyanophyceae</taxon>
        <taxon>Oscillatoriophycideae</taxon>
        <taxon>Oscillatoriales</taxon>
        <taxon>Oscillatoriaceae</taxon>
        <taxon>Planktothricoides</taxon>
    </lineage>
</organism>
<dbReference type="Pfam" id="PF08443">
    <property type="entry name" value="RimK"/>
    <property type="match status" value="1"/>
</dbReference>
<dbReference type="InterPro" id="IPR011761">
    <property type="entry name" value="ATP-grasp"/>
</dbReference>
<dbReference type="AlphaFoldDB" id="A0A7C3VE97"/>
<dbReference type="GO" id="GO:0046872">
    <property type="term" value="F:metal ion binding"/>
    <property type="evidence" value="ECO:0007669"/>
    <property type="project" value="InterPro"/>
</dbReference>
<name>A0A7C3VE97_9CYAN</name>
<dbReference type="GO" id="GO:0005524">
    <property type="term" value="F:ATP binding"/>
    <property type="evidence" value="ECO:0007669"/>
    <property type="project" value="UniProtKB-UniRule"/>
</dbReference>
<dbReference type="PANTHER" id="PTHR21621">
    <property type="entry name" value="RIBOSOMAL PROTEIN S6 MODIFICATION PROTEIN"/>
    <property type="match status" value="1"/>
</dbReference>
<dbReference type="EMBL" id="DSPX01000003">
    <property type="protein sequence ID" value="HGF99211.1"/>
    <property type="molecule type" value="Genomic_DNA"/>
</dbReference>
<evidence type="ECO:0000256" key="1">
    <source>
        <dbReference type="PROSITE-ProRule" id="PRU00409"/>
    </source>
</evidence>
<dbReference type="GO" id="GO:0018169">
    <property type="term" value="F:ribosomal S6-glutamic acid ligase activity"/>
    <property type="evidence" value="ECO:0007669"/>
    <property type="project" value="TreeGrafter"/>
</dbReference>
<sequence>MNAIILGNAQDAHAAHIHQALTAAGIPVDYLDTRLFPTQLAMSWEPETGVGSLTLPGGKRLTLKDIKSAFWRSLGDVYVPELQNADSKRIAIMDAISTVRCLVQICPNRWINSWPAYQFHKEKPLQLAKAKQLGALIPATLISNDITKVTSFARYLKKAIFKPVHGGAHTQFVNEEHLAPERLKKVLSIAPVTIQEYIPGTNIRTYVIGDAVYSAEIRSPALDFREDLQAEIIPLEISTSVRALALAITRAFMMEWTAIDWRLNDNREYVFLEANFSPMFIHFERQTGFPITDKIVNLLMNKQFKN</sequence>
<proteinExistence type="predicted"/>